<evidence type="ECO:0000256" key="4">
    <source>
        <dbReference type="ARBA" id="ARBA00022989"/>
    </source>
</evidence>
<dbReference type="STRING" id="383372.Rcas_3057"/>
<keyword evidence="2 6" id="KW-1003">Cell membrane</keyword>
<evidence type="ECO:0000256" key="6">
    <source>
        <dbReference type="RuleBase" id="RU366058"/>
    </source>
</evidence>
<keyword evidence="9" id="KW-1185">Reference proteome</keyword>
<dbReference type="EMBL" id="CP000804">
    <property type="protein sequence ID" value="ABU59111.1"/>
    <property type="molecule type" value="Genomic_DNA"/>
</dbReference>
<dbReference type="AlphaFoldDB" id="A7NNH5"/>
<reference evidence="8 9" key="1">
    <citation type="submission" date="2007-08" db="EMBL/GenBank/DDBJ databases">
        <title>Complete sequence of Roseiflexus castenholzii DSM 13941.</title>
        <authorList>
            <consortium name="US DOE Joint Genome Institute"/>
            <person name="Copeland A."/>
            <person name="Lucas S."/>
            <person name="Lapidus A."/>
            <person name="Barry K."/>
            <person name="Glavina del Rio T."/>
            <person name="Dalin E."/>
            <person name="Tice H."/>
            <person name="Pitluck S."/>
            <person name="Thompson L.S."/>
            <person name="Brettin T."/>
            <person name="Bruce D."/>
            <person name="Detter J.C."/>
            <person name="Han C."/>
            <person name="Tapia R."/>
            <person name="Schmutz J."/>
            <person name="Larimer F."/>
            <person name="Land M."/>
            <person name="Hauser L."/>
            <person name="Kyrpides N."/>
            <person name="Mikhailova N."/>
            <person name="Bryant D.A."/>
            <person name="Hanada S."/>
            <person name="Tsukatani Y."/>
            <person name="Richardson P."/>
        </authorList>
    </citation>
    <scope>NUCLEOTIDE SEQUENCE [LARGE SCALE GENOMIC DNA]</scope>
    <source>
        <strain evidence="9">DSM 13941 / HLO8</strain>
    </source>
</reference>
<dbReference type="HOGENOM" id="CLU_038944_8_1_0"/>
<evidence type="ECO:0000256" key="3">
    <source>
        <dbReference type="ARBA" id="ARBA00022692"/>
    </source>
</evidence>
<dbReference type="RefSeq" id="WP_012121535.1">
    <property type="nucleotide sequence ID" value="NC_009767.1"/>
</dbReference>
<dbReference type="Proteomes" id="UP000000263">
    <property type="component" value="Chromosome"/>
</dbReference>
<feature type="transmembrane region" description="Helical" evidence="6">
    <location>
        <begin position="169"/>
        <end position="190"/>
    </location>
</feature>
<feature type="transmembrane region" description="Helical" evidence="6">
    <location>
        <begin position="196"/>
        <end position="215"/>
    </location>
</feature>
<evidence type="ECO:0000256" key="5">
    <source>
        <dbReference type="ARBA" id="ARBA00023136"/>
    </source>
</evidence>
<comment type="similarity">
    <text evidence="6">Belongs to the TVP38/TMEM64 family.</text>
</comment>
<keyword evidence="3 6" id="KW-0812">Transmembrane</keyword>
<protein>
    <recommendedName>
        <fullName evidence="6">TVP38/TMEM64 family membrane protein</fullName>
    </recommendedName>
</protein>
<keyword evidence="4 6" id="KW-1133">Transmembrane helix</keyword>
<feature type="transmembrane region" description="Helical" evidence="6">
    <location>
        <begin position="87"/>
        <end position="112"/>
    </location>
</feature>
<dbReference type="eggNOG" id="COG0398">
    <property type="taxonomic scope" value="Bacteria"/>
</dbReference>
<evidence type="ECO:0000256" key="2">
    <source>
        <dbReference type="ARBA" id="ARBA00022475"/>
    </source>
</evidence>
<dbReference type="GO" id="GO:0005886">
    <property type="term" value="C:plasma membrane"/>
    <property type="evidence" value="ECO:0007669"/>
    <property type="project" value="UniProtKB-SubCell"/>
</dbReference>
<name>A7NNH5_ROSCS</name>
<organism evidence="8 9">
    <name type="scientific">Roseiflexus castenholzii (strain DSM 13941 / HLO8)</name>
    <dbReference type="NCBI Taxonomy" id="383372"/>
    <lineage>
        <taxon>Bacteria</taxon>
        <taxon>Bacillati</taxon>
        <taxon>Chloroflexota</taxon>
        <taxon>Chloroflexia</taxon>
        <taxon>Chloroflexales</taxon>
        <taxon>Roseiflexineae</taxon>
        <taxon>Roseiflexaceae</taxon>
        <taxon>Roseiflexus</taxon>
    </lineage>
</organism>
<dbReference type="InterPro" id="IPR015414">
    <property type="entry name" value="TMEM64"/>
</dbReference>
<accession>A7NNH5</accession>
<dbReference type="InterPro" id="IPR032816">
    <property type="entry name" value="VTT_dom"/>
</dbReference>
<dbReference type="Pfam" id="PF09335">
    <property type="entry name" value="VTT_dom"/>
    <property type="match status" value="1"/>
</dbReference>
<evidence type="ECO:0000313" key="9">
    <source>
        <dbReference type="Proteomes" id="UP000000263"/>
    </source>
</evidence>
<sequence length="226" mass="23887">MEHLPTRVQSFLLRPRRLVVGALLVIVAGAALWLFRASGALLHPIFIRDMAHSLGFFGPPALIGALALLLVAPVAPAAVLQIGAGLAFGPVAGFLYTLVADLIGASAGFWLARRWGRSVIEPRLSPAMREQVERLTQRMTWRSVMLLRLLPGPAYPLVSFAAGYSRLGFGAYTLASLAGVSPALALLAFAGDLATYSPLLAFGLVALIVGALALAGRRLSRRIPSA</sequence>
<dbReference type="KEGG" id="rca:Rcas_3057"/>
<comment type="subcellular location">
    <subcellularLocation>
        <location evidence="1 6">Cell membrane</location>
        <topology evidence="1 6">Multi-pass membrane protein</topology>
    </subcellularLocation>
</comment>
<feature type="domain" description="VTT" evidence="7">
    <location>
        <begin position="76"/>
        <end position="192"/>
    </location>
</feature>
<evidence type="ECO:0000259" key="7">
    <source>
        <dbReference type="Pfam" id="PF09335"/>
    </source>
</evidence>
<feature type="transmembrane region" description="Helical" evidence="6">
    <location>
        <begin position="20"/>
        <end position="42"/>
    </location>
</feature>
<feature type="transmembrane region" description="Helical" evidence="6">
    <location>
        <begin position="54"/>
        <end position="75"/>
    </location>
</feature>
<evidence type="ECO:0000313" key="8">
    <source>
        <dbReference type="EMBL" id="ABU59111.1"/>
    </source>
</evidence>
<evidence type="ECO:0000256" key="1">
    <source>
        <dbReference type="ARBA" id="ARBA00004651"/>
    </source>
</evidence>
<keyword evidence="5 6" id="KW-0472">Membrane</keyword>
<dbReference type="PANTHER" id="PTHR12677">
    <property type="entry name" value="GOLGI APPARATUS MEMBRANE PROTEIN TVP38-RELATED"/>
    <property type="match status" value="1"/>
</dbReference>
<gene>
    <name evidence="8" type="ordered locus">Rcas_3057</name>
</gene>
<dbReference type="PANTHER" id="PTHR12677:SF59">
    <property type="entry name" value="GOLGI APPARATUS MEMBRANE PROTEIN TVP38-RELATED"/>
    <property type="match status" value="1"/>
</dbReference>
<proteinExistence type="inferred from homology"/>